<sequence>MALRRQKRSTLFIVIGARCVEAGVHAGGQWRKGSLQQVPLDLTQGVNAPIAALAQMELALTRWQETQTGEAGLQLADVRVLVADIWLSAASLPWSDMFKRANTTAAFARGQLEAAGFELSAADTVKLDDAPYGAPRLTLAYPTLLLAALSSLTTTLRTELSSLLPFSVAAWEIAPRLQRGKADALVVLDSGWLLTVLGADRITEINARPQVDGQTDLGGLREHIERLRLRDPHFSQVARVAVLDFLSPDAIMAASDRYRVALPPQASAVQVSSGLHLAMLARGCRLAIDAASARNAMTLKQGAIAGIAILLCGAMAFQTWKMHDRVRQLQYQLETVQAGRKPPPAVVNWSRDEISRVQAVNLAVRELNLPISTLLRALQPPVDILVGVLNVEVMGSSPASADGGSGVKIMAEAHSGDDMARYVAFVTERRPFTGAYLARHEIVETSPERPYRFTVEALWTE</sequence>
<organism evidence="1 2">
    <name type="scientific">Collimonas arenae</name>
    <dbReference type="NCBI Taxonomy" id="279058"/>
    <lineage>
        <taxon>Bacteria</taxon>
        <taxon>Pseudomonadati</taxon>
        <taxon>Pseudomonadota</taxon>
        <taxon>Betaproteobacteria</taxon>
        <taxon>Burkholderiales</taxon>
        <taxon>Oxalobacteraceae</taxon>
        <taxon>Collimonas</taxon>
    </lineage>
</organism>
<evidence type="ECO:0000313" key="2">
    <source>
        <dbReference type="Proteomes" id="UP000030302"/>
    </source>
</evidence>
<accession>A0A0A1FEY0</accession>
<keyword evidence="2" id="KW-1185">Reference proteome</keyword>
<gene>
    <name evidence="1" type="ORF">LT85_2239</name>
</gene>
<dbReference type="OrthoDB" id="8703192at2"/>
<dbReference type="Proteomes" id="UP000030302">
    <property type="component" value="Chromosome"/>
</dbReference>
<name>A0A0A1FEY0_9BURK</name>
<dbReference type="KEGG" id="care:LT85_2239"/>
<dbReference type="HOGENOM" id="CLU_592791_0_0_4"/>
<dbReference type="AlphaFoldDB" id="A0A0A1FEY0"/>
<dbReference type="EMBL" id="CP009962">
    <property type="protein sequence ID" value="AIY41397.1"/>
    <property type="molecule type" value="Genomic_DNA"/>
</dbReference>
<evidence type="ECO:0000313" key="1">
    <source>
        <dbReference type="EMBL" id="AIY41397.1"/>
    </source>
</evidence>
<reference evidence="2" key="1">
    <citation type="journal article" date="2014" name="Soil Biol. Biochem.">
        <title>Structure and function of bacterial communities in ageing soils: Insights from the Mendocino ecological staircase.</title>
        <authorList>
            <person name="Uroz S."/>
            <person name="Tech J.J."/>
            <person name="Sawaya N.A."/>
            <person name="Frey-Klett P."/>
            <person name="Leveau J.H.J."/>
        </authorList>
    </citation>
    <scope>NUCLEOTIDE SEQUENCE [LARGE SCALE GENOMIC DNA]</scope>
    <source>
        <strain evidence="2">Cal35</strain>
    </source>
</reference>
<proteinExistence type="predicted"/>
<protein>
    <submittedName>
        <fullName evidence="1">Uncharacterized protein</fullName>
    </submittedName>
</protein>
<dbReference type="STRING" id="279058.LT85_2239"/>
<dbReference type="RefSeq" id="WP_038488613.1">
    <property type="nucleotide sequence ID" value="NZ_CP009962.1"/>
</dbReference>